<accession>A0A202BVL3</accession>
<comment type="caution">
    <text evidence="1">The sequence shown here is derived from an EMBL/GenBank/DDBJ whole genome shotgun (WGS) entry which is preliminary data.</text>
</comment>
<proteinExistence type="predicted"/>
<keyword evidence="2" id="KW-1185">Reference proteome</keyword>
<dbReference type="EMBL" id="MVAG01000128">
    <property type="protein sequence ID" value="OVE55538.1"/>
    <property type="molecule type" value="Genomic_DNA"/>
</dbReference>
<organism evidence="1 2">
    <name type="scientific">Chryseobacterium mucoviscidosis</name>
    <dbReference type="NCBI Taxonomy" id="1945581"/>
    <lineage>
        <taxon>Bacteria</taxon>
        <taxon>Pseudomonadati</taxon>
        <taxon>Bacteroidota</taxon>
        <taxon>Flavobacteriia</taxon>
        <taxon>Flavobacteriales</taxon>
        <taxon>Weeksellaceae</taxon>
        <taxon>Chryseobacterium group</taxon>
        <taxon>Chryseobacterium</taxon>
    </lineage>
</organism>
<dbReference type="Proteomes" id="UP000196355">
    <property type="component" value="Unassembled WGS sequence"/>
</dbReference>
<evidence type="ECO:0000313" key="1">
    <source>
        <dbReference type="EMBL" id="OVE55538.1"/>
    </source>
</evidence>
<reference evidence="2" key="1">
    <citation type="submission" date="2017-02" db="EMBL/GenBank/DDBJ databases">
        <authorList>
            <person name="Tetz G."/>
            <person name="Tetz V."/>
        </authorList>
    </citation>
    <scope>NUCLEOTIDE SEQUENCE [LARGE SCALE GENOMIC DNA]</scope>
    <source>
        <strain evidence="2">VT16-26</strain>
    </source>
</reference>
<dbReference type="RefSeq" id="WP_087710732.1">
    <property type="nucleotide sequence ID" value="NZ_MVAG01000128.1"/>
</dbReference>
<sequence>MKFTYILIPLVLFSCKQYEIDRNCFESENKKESQYKEFELDQPETIIKSNPKHVKFSVDANVKSFEEEQDEINSNFFDEKESKKRMDEYDLKFSELEKNFGDQFYYKNIQKENGLIYGIGENQFGYWLLEIKNNIPNAYYLGLSKFTYLNEKQPEIFVFGNKIILSGSFVRISENWGYPEFPSKEAVKDRLVFEIDLKEVLKDSDKDRFNDLFEKLVLLNPDSSDTDKDGISDFTDKNPLYKSEKSKFSDLYSQIVDMDYEQFHFSESHYFFTGYFSDCDYFQKMNPESIKVLIYPEKEQFHLESDYRLGMFPDYIGKIKKTDDKERFLIDYGSGAGGGFIEAVFKSGKWTLKKTQTIVI</sequence>
<name>A0A202BVL3_9FLAO</name>
<evidence type="ECO:0000313" key="2">
    <source>
        <dbReference type="Proteomes" id="UP000196355"/>
    </source>
</evidence>
<dbReference type="AlphaFoldDB" id="A0A202BVL3"/>
<protein>
    <submittedName>
        <fullName evidence="1">Uncharacterized protein</fullName>
    </submittedName>
</protein>
<gene>
    <name evidence="1" type="ORF">B0E34_15020</name>
</gene>
<dbReference type="PROSITE" id="PS51257">
    <property type="entry name" value="PROKAR_LIPOPROTEIN"/>
    <property type="match status" value="1"/>
</dbReference>